<feature type="transmembrane region" description="Helical" evidence="12">
    <location>
        <begin position="756"/>
        <end position="773"/>
    </location>
</feature>
<dbReference type="SUPFAM" id="SSF47157">
    <property type="entry name" value="Mitochondrial import receptor subunit Tom20"/>
    <property type="match status" value="1"/>
</dbReference>
<dbReference type="Gene3D" id="1.10.220.160">
    <property type="match status" value="1"/>
</dbReference>
<evidence type="ECO:0000256" key="8">
    <source>
        <dbReference type="ARBA" id="ARBA00023128"/>
    </source>
</evidence>
<evidence type="ECO:0000256" key="10">
    <source>
        <dbReference type="ARBA" id="ARBA00035120"/>
    </source>
</evidence>
<protein>
    <submittedName>
        <fullName evidence="14">5594_t:CDS:1</fullName>
    </submittedName>
</protein>
<dbReference type="Gene3D" id="1.20.960.10">
    <property type="entry name" value="Mitochondrial outer membrane translocase complex, subunit Tom20 domain"/>
    <property type="match status" value="1"/>
</dbReference>
<comment type="catalytic activity">
    <reaction evidence="11">
        <text>fluoride(in) = fluoride(out)</text>
        <dbReference type="Rhea" id="RHEA:76159"/>
        <dbReference type="ChEBI" id="CHEBI:17051"/>
    </reaction>
    <physiologicalReaction direction="left-to-right" evidence="11">
        <dbReference type="Rhea" id="RHEA:76160"/>
    </physiologicalReaction>
</comment>
<keyword evidence="9 12" id="KW-0472">Membrane</keyword>
<reference evidence="14" key="1">
    <citation type="submission" date="2021-06" db="EMBL/GenBank/DDBJ databases">
        <authorList>
            <person name="Kallberg Y."/>
            <person name="Tangrot J."/>
            <person name="Rosling A."/>
        </authorList>
    </citation>
    <scope>NUCLEOTIDE SEQUENCE</scope>
    <source>
        <strain evidence="14">FL130A</strain>
    </source>
</reference>
<dbReference type="InterPro" id="IPR050869">
    <property type="entry name" value="H3K4_H4K5_MeTrfase"/>
</dbReference>
<comment type="subcellular location">
    <subcellularLocation>
        <location evidence="2">Cell membrane</location>
        <topology evidence="2">Multi-pass membrane protein</topology>
    </subcellularLocation>
    <subcellularLocation>
        <location evidence="1">Mitochondrion outer membrane</location>
        <topology evidence="1">Single-pass membrane protein</topology>
    </subcellularLocation>
</comment>
<evidence type="ECO:0000256" key="6">
    <source>
        <dbReference type="ARBA" id="ARBA00022787"/>
    </source>
</evidence>
<dbReference type="Pfam" id="PF00856">
    <property type="entry name" value="SET"/>
    <property type="match status" value="1"/>
</dbReference>
<feature type="domain" description="SET" evidence="13">
    <location>
        <begin position="171"/>
        <end position="455"/>
    </location>
</feature>
<feature type="transmembrane region" description="Helical" evidence="12">
    <location>
        <begin position="631"/>
        <end position="652"/>
    </location>
</feature>
<dbReference type="GO" id="GO:0005742">
    <property type="term" value="C:mitochondrial outer membrane translocase complex"/>
    <property type="evidence" value="ECO:0007669"/>
    <property type="project" value="InterPro"/>
</dbReference>
<feature type="transmembrane region" description="Helical" evidence="12">
    <location>
        <begin position="785"/>
        <end position="804"/>
    </location>
</feature>
<comment type="similarity">
    <text evidence="3">Belongs to the Tom20 family.</text>
</comment>
<dbReference type="EMBL" id="CAJVPS010004544">
    <property type="protein sequence ID" value="CAG8605094.1"/>
    <property type="molecule type" value="Genomic_DNA"/>
</dbReference>
<comment type="caution">
    <text evidence="14">The sequence shown here is derived from an EMBL/GenBank/DDBJ whole genome shotgun (WGS) entry which is preliminary data.</text>
</comment>
<evidence type="ECO:0000256" key="5">
    <source>
        <dbReference type="ARBA" id="ARBA00022692"/>
    </source>
</evidence>
<feature type="transmembrane region" description="Helical" evidence="12">
    <location>
        <begin position="819"/>
        <end position="841"/>
    </location>
</feature>
<evidence type="ECO:0000256" key="12">
    <source>
        <dbReference type="SAM" id="Phobius"/>
    </source>
</evidence>
<evidence type="ECO:0000256" key="11">
    <source>
        <dbReference type="ARBA" id="ARBA00035585"/>
    </source>
</evidence>
<dbReference type="OrthoDB" id="2154253at2759"/>
<dbReference type="GO" id="GO:0005886">
    <property type="term" value="C:plasma membrane"/>
    <property type="evidence" value="ECO:0007669"/>
    <property type="project" value="UniProtKB-SubCell"/>
</dbReference>
<evidence type="ECO:0000256" key="4">
    <source>
        <dbReference type="ARBA" id="ARBA00022475"/>
    </source>
</evidence>
<keyword evidence="8" id="KW-0496">Mitochondrion</keyword>
<dbReference type="SUPFAM" id="SSF82199">
    <property type="entry name" value="SET domain"/>
    <property type="match status" value="2"/>
</dbReference>
<dbReference type="InterPro" id="IPR046341">
    <property type="entry name" value="SET_dom_sf"/>
</dbReference>
<feature type="transmembrane region" description="Helical" evidence="12">
    <location>
        <begin position="569"/>
        <end position="589"/>
    </location>
</feature>
<dbReference type="Gene3D" id="6.10.140.2220">
    <property type="match status" value="1"/>
</dbReference>
<dbReference type="Gene3D" id="2.170.270.10">
    <property type="entry name" value="SET domain"/>
    <property type="match status" value="1"/>
</dbReference>
<dbReference type="SMART" id="SM00317">
    <property type="entry name" value="SET"/>
    <property type="match status" value="1"/>
</dbReference>
<evidence type="ECO:0000256" key="1">
    <source>
        <dbReference type="ARBA" id="ARBA00004572"/>
    </source>
</evidence>
<dbReference type="InterPro" id="IPR003691">
    <property type="entry name" value="FluC"/>
</dbReference>
<feature type="transmembrane region" description="Helical" evidence="12">
    <location>
        <begin position="601"/>
        <end position="619"/>
    </location>
</feature>
<accession>A0A9N9GFZ8</accession>
<dbReference type="PROSITE" id="PS50280">
    <property type="entry name" value="SET"/>
    <property type="match status" value="1"/>
</dbReference>
<evidence type="ECO:0000313" key="14">
    <source>
        <dbReference type="EMBL" id="CAG8605094.1"/>
    </source>
</evidence>
<dbReference type="PANTHER" id="PTHR12197:SF251">
    <property type="entry name" value="EG:BACR7C10.4 PROTEIN"/>
    <property type="match status" value="1"/>
</dbReference>
<evidence type="ECO:0000259" key="13">
    <source>
        <dbReference type="PROSITE" id="PS50280"/>
    </source>
</evidence>
<comment type="similarity">
    <text evidence="10">Belongs to the fluoride channel Fluc/FEX (TC 1.A.43) family.</text>
</comment>
<feature type="transmembrane region" description="Helical" evidence="12">
    <location>
        <begin position="727"/>
        <end position="750"/>
    </location>
</feature>
<organism evidence="14 15">
    <name type="scientific">Ambispora leptoticha</name>
    <dbReference type="NCBI Taxonomy" id="144679"/>
    <lineage>
        <taxon>Eukaryota</taxon>
        <taxon>Fungi</taxon>
        <taxon>Fungi incertae sedis</taxon>
        <taxon>Mucoromycota</taxon>
        <taxon>Glomeromycotina</taxon>
        <taxon>Glomeromycetes</taxon>
        <taxon>Archaeosporales</taxon>
        <taxon>Ambisporaceae</taxon>
        <taxon>Ambispora</taxon>
    </lineage>
</organism>
<dbReference type="Pfam" id="PF02064">
    <property type="entry name" value="MAS20"/>
    <property type="match status" value="1"/>
</dbReference>
<dbReference type="Proteomes" id="UP000789508">
    <property type="component" value="Unassembled WGS sequence"/>
</dbReference>
<evidence type="ECO:0000256" key="7">
    <source>
        <dbReference type="ARBA" id="ARBA00022989"/>
    </source>
</evidence>
<keyword evidence="5 12" id="KW-0812">Transmembrane</keyword>
<evidence type="ECO:0000256" key="2">
    <source>
        <dbReference type="ARBA" id="ARBA00004651"/>
    </source>
</evidence>
<dbReference type="GO" id="GO:0006886">
    <property type="term" value="P:intracellular protein transport"/>
    <property type="evidence" value="ECO:0007669"/>
    <property type="project" value="InterPro"/>
</dbReference>
<evidence type="ECO:0000256" key="9">
    <source>
        <dbReference type="ARBA" id="ARBA00023136"/>
    </source>
</evidence>
<dbReference type="PRINTS" id="PR00351">
    <property type="entry name" value="OM20RECEPTOR"/>
</dbReference>
<keyword evidence="15" id="KW-1185">Reference proteome</keyword>
<dbReference type="GO" id="GO:0006605">
    <property type="term" value="P:protein targeting"/>
    <property type="evidence" value="ECO:0007669"/>
    <property type="project" value="InterPro"/>
</dbReference>
<name>A0A9N9GFZ8_9GLOM</name>
<gene>
    <name evidence="14" type="ORF">ALEPTO_LOCUS8317</name>
</gene>
<proteinExistence type="inferred from homology"/>
<feature type="transmembrane region" description="Helical" evidence="12">
    <location>
        <begin position="6"/>
        <end position="27"/>
    </location>
</feature>
<dbReference type="Pfam" id="PF02537">
    <property type="entry name" value="CRCB"/>
    <property type="match status" value="1"/>
</dbReference>
<evidence type="ECO:0000256" key="3">
    <source>
        <dbReference type="ARBA" id="ARBA00005792"/>
    </source>
</evidence>
<sequence length="852" mass="95689">MDSRTALFFGLGFVGVIGIGYIVYFDYKRRNDPVFRKKIKKNKKRFAKLRKAAEEDARNKLTTFAREALDEVGKEDFPDTVEAKEKFFMDQVAKGETLFAGGEAGYKSAAICFYKALKVYPSPLELIMIYQKTIPEAVFNLVYTMMSLEIKKKQEEYWEIFPSKEMNVKIQPVEIANNSKTSGEKEKLIRRGIFATKDFKPGDVIYEEKPLVSALDPNLEGGDFCGYCLREIKEKTIEDEEDLFQPVYCSEKCRNTAAVEYSTILFKKSTTSHTDKESRLVDLIKGDNVKYPLMIARFFARMVYEETEKVAHKIEDDYSTFDHIEKLRYLELPATQRELREIEILKSLLASKVPGIEEFISEERYMMLKGKLLYNSYGINTAKEYNKSINESKEEIMRSSSNSQITGAGFYHVTSYFAHSCDPNTQITFPSENHVLSVVATKPIKAGDELKLSYIKIGDRSTQSRREELSKKWKFLCLCPKCAEDDPGEDEDDESNWVDEDEATDHQAFKDSGNSSLDAGVITPSQKIIVEDEADKSLTTPSPNPPEIVVENEGDTSEVINLAIPERKVPVIGLLIITSILGVLVRITFTDLITYPGAPVFPLIGPQFLGCVIMGFCLAKKATMLERYLPLYTGLTTGLCGSITTFSSWNIAITQSLLNYNGPQRSAIDNPISALSYIIITIGMSVSGLKFGEHLAGFFVPTKNKTNNIKVVHTIIPTKANLYQLSLLDWICTILGFGSLIAVITISIFWHSQRRVLLSTIFGPLGTLIRWQLARLNAFNLSFPFGTFAANISGTFIFALLFMLSNGEAEITILSNPSAYRYAIISLISAQLAMLAVIGIYDWTVTLESTCG</sequence>
<dbReference type="PANTHER" id="PTHR12197">
    <property type="entry name" value="HISTONE-LYSINE N-METHYLTRANSFERASE SMYD"/>
    <property type="match status" value="1"/>
</dbReference>
<dbReference type="AlphaFoldDB" id="A0A9N9GFZ8"/>
<dbReference type="InterPro" id="IPR023392">
    <property type="entry name" value="Tom20_dom_sf"/>
</dbReference>
<dbReference type="InterPro" id="IPR002056">
    <property type="entry name" value="MAS20"/>
</dbReference>
<keyword evidence="7 12" id="KW-1133">Transmembrane helix</keyword>
<keyword evidence="6" id="KW-1000">Mitochondrion outer membrane</keyword>
<dbReference type="InterPro" id="IPR001214">
    <property type="entry name" value="SET_dom"/>
</dbReference>
<keyword evidence="4" id="KW-1003">Cell membrane</keyword>
<dbReference type="GO" id="GO:0005634">
    <property type="term" value="C:nucleus"/>
    <property type="evidence" value="ECO:0007669"/>
    <property type="project" value="TreeGrafter"/>
</dbReference>
<evidence type="ECO:0000313" key="15">
    <source>
        <dbReference type="Proteomes" id="UP000789508"/>
    </source>
</evidence>